<keyword evidence="3" id="KW-1185">Reference proteome</keyword>
<evidence type="ECO:0000256" key="1">
    <source>
        <dbReference type="SAM" id="Phobius"/>
    </source>
</evidence>
<sequence length="62" mass="6158">MLGRLPGGPAPEAVEQLGLANRPGLRLLIALGIALALAVAVPAALGGAVALQKLVETLQARP</sequence>
<keyword evidence="1" id="KW-0472">Membrane</keyword>
<dbReference type="RefSeq" id="WP_250201642.1">
    <property type="nucleotide sequence ID" value="NZ_CP097649.1"/>
</dbReference>
<evidence type="ECO:0000313" key="2">
    <source>
        <dbReference type="EMBL" id="URI14706.1"/>
    </source>
</evidence>
<name>A0ABY4SLH4_9CAUL</name>
<keyword evidence="1" id="KW-1133">Transmembrane helix</keyword>
<proteinExistence type="predicted"/>
<gene>
    <name evidence="2" type="ORF">M8231_12930</name>
</gene>
<reference evidence="2" key="1">
    <citation type="submission" date="2022-05" db="EMBL/GenBank/DDBJ databases">
        <title>Brevundimonas albigilva TT17 genome sequence.</title>
        <authorList>
            <person name="Lee K."/>
            <person name="Son H."/>
        </authorList>
    </citation>
    <scope>NUCLEOTIDE SEQUENCE</scope>
    <source>
        <strain evidence="2">TT17</strain>
    </source>
</reference>
<keyword evidence="1" id="KW-0812">Transmembrane</keyword>
<accession>A0ABY4SLH4</accession>
<dbReference type="Proteomes" id="UP001055429">
    <property type="component" value="Chromosome"/>
</dbReference>
<evidence type="ECO:0000313" key="3">
    <source>
        <dbReference type="Proteomes" id="UP001055429"/>
    </source>
</evidence>
<protein>
    <submittedName>
        <fullName evidence="2">Uncharacterized protein</fullName>
    </submittedName>
</protein>
<organism evidence="2 3">
    <name type="scientific">Brevundimonas albigilva</name>
    <dbReference type="NCBI Taxonomy" id="1312364"/>
    <lineage>
        <taxon>Bacteria</taxon>
        <taxon>Pseudomonadati</taxon>
        <taxon>Pseudomonadota</taxon>
        <taxon>Alphaproteobacteria</taxon>
        <taxon>Caulobacterales</taxon>
        <taxon>Caulobacteraceae</taxon>
        <taxon>Brevundimonas</taxon>
    </lineage>
</organism>
<feature type="transmembrane region" description="Helical" evidence="1">
    <location>
        <begin position="27"/>
        <end position="51"/>
    </location>
</feature>
<dbReference type="EMBL" id="CP097649">
    <property type="protein sequence ID" value="URI14706.1"/>
    <property type="molecule type" value="Genomic_DNA"/>
</dbReference>